<evidence type="ECO:0000313" key="2">
    <source>
        <dbReference type="Proteomes" id="UP000664940"/>
    </source>
</evidence>
<dbReference type="AlphaFoldDB" id="A0A833YZQ8"/>
<proteinExistence type="predicted"/>
<sequence length="148" mass="16372">MWSSLPGPRESPLCQSRVVLPLRTTSLHSAKAVRFSLAGLRIVLPPPMAAASRFKSQRQSSSEAPFLAPLTIGYTAGFWAGVALWCRANYLQALLDLITDPYLRLPSWLHPVTASLTDCVPTGRPLKQFIQYIQKLACLISILLHEKC</sequence>
<reference evidence="1 2" key="1">
    <citation type="journal article" date="2020" name="Nature">
        <title>Six reference-quality genomes reveal evolution of bat adaptations.</title>
        <authorList>
            <person name="Jebb D."/>
            <person name="Huang Z."/>
            <person name="Pippel M."/>
            <person name="Hughes G.M."/>
            <person name="Lavrichenko K."/>
            <person name="Devanna P."/>
            <person name="Winkler S."/>
            <person name="Jermiin L.S."/>
            <person name="Skirmuntt E.C."/>
            <person name="Katzourakis A."/>
            <person name="Burkitt-Gray L."/>
            <person name="Ray D.A."/>
            <person name="Sullivan K.A.M."/>
            <person name="Roscito J.G."/>
            <person name="Kirilenko B.M."/>
            <person name="Davalos L.M."/>
            <person name="Corthals A.P."/>
            <person name="Power M.L."/>
            <person name="Jones G."/>
            <person name="Ransome R.D."/>
            <person name="Dechmann D.K.N."/>
            <person name="Locatelli A.G."/>
            <person name="Puechmaille S.J."/>
            <person name="Fedrigo O."/>
            <person name="Jarvis E.D."/>
            <person name="Hiller M."/>
            <person name="Vernes S.C."/>
            <person name="Myers E.W."/>
            <person name="Teeling E.C."/>
        </authorList>
    </citation>
    <scope>NUCLEOTIDE SEQUENCE [LARGE SCALE GENOMIC DNA]</scope>
    <source>
        <strain evidence="1">Bat1K_MPI-CBG_1</strain>
    </source>
</reference>
<organism evidence="1 2">
    <name type="scientific">Phyllostomus discolor</name>
    <name type="common">pale spear-nosed bat</name>
    <dbReference type="NCBI Taxonomy" id="89673"/>
    <lineage>
        <taxon>Eukaryota</taxon>
        <taxon>Metazoa</taxon>
        <taxon>Chordata</taxon>
        <taxon>Craniata</taxon>
        <taxon>Vertebrata</taxon>
        <taxon>Euteleostomi</taxon>
        <taxon>Mammalia</taxon>
        <taxon>Eutheria</taxon>
        <taxon>Laurasiatheria</taxon>
        <taxon>Chiroptera</taxon>
        <taxon>Yangochiroptera</taxon>
        <taxon>Phyllostomidae</taxon>
        <taxon>Phyllostominae</taxon>
        <taxon>Phyllostomus</taxon>
    </lineage>
</organism>
<protein>
    <submittedName>
        <fullName evidence="1">Uncharacterized protein</fullName>
    </submittedName>
</protein>
<evidence type="ECO:0000313" key="1">
    <source>
        <dbReference type="EMBL" id="KAF6081916.1"/>
    </source>
</evidence>
<dbReference type="EMBL" id="JABVXQ010000013">
    <property type="protein sequence ID" value="KAF6081916.1"/>
    <property type="molecule type" value="Genomic_DNA"/>
</dbReference>
<gene>
    <name evidence="1" type="ORF">HJG60_008899</name>
</gene>
<accession>A0A833YZQ8</accession>
<comment type="caution">
    <text evidence="1">The sequence shown here is derived from an EMBL/GenBank/DDBJ whole genome shotgun (WGS) entry which is preliminary data.</text>
</comment>
<dbReference type="Proteomes" id="UP000664940">
    <property type="component" value="Unassembled WGS sequence"/>
</dbReference>
<name>A0A833YZQ8_9CHIR</name>